<dbReference type="AlphaFoldDB" id="A0A939C4A9"/>
<feature type="transmembrane region" description="Helical" evidence="6">
    <location>
        <begin position="12"/>
        <end position="32"/>
    </location>
</feature>
<comment type="subcellular location">
    <subcellularLocation>
        <location evidence="1">Cell membrane</location>
        <topology evidence="1">Multi-pass membrane protein</topology>
    </subcellularLocation>
</comment>
<dbReference type="Pfam" id="PF04039">
    <property type="entry name" value="MnhB"/>
    <property type="match status" value="1"/>
</dbReference>
<proteinExistence type="predicted"/>
<keyword evidence="3 6" id="KW-0812">Transmembrane</keyword>
<evidence type="ECO:0000256" key="5">
    <source>
        <dbReference type="ARBA" id="ARBA00023136"/>
    </source>
</evidence>
<evidence type="ECO:0000256" key="3">
    <source>
        <dbReference type="ARBA" id="ARBA00022692"/>
    </source>
</evidence>
<dbReference type="InterPro" id="IPR050622">
    <property type="entry name" value="CPA3_antiporter_subunitB"/>
</dbReference>
<evidence type="ECO:0000313" key="8">
    <source>
        <dbReference type="EMBL" id="MBN2067021.1"/>
    </source>
</evidence>
<comment type="caution">
    <text evidence="8">The sequence shown here is derived from an EMBL/GenBank/DDBJ whole genome shotgun (WGS) entry which is preliminary data.</text>
</comment>
<evidence type="ECO:0000313" key="9">
    <source>
        <dbReference type="Proteomes" id="UP000809243"/>
    </source>
</evidence>
<evidence type="ECO:0000256" key="1">
    <source>
        <dbReference type="ARBA" id="ARBA00004651"/>
    </source>
</evidence>
<dbReference type="Proteomes" id="UP000809243">
    <property type="component" value="Unassembled WGS sequence"/>
</dbReference>
<reference evidence="8" key="1">
    <citation type="submission" date="2021-01" db="EMBL/GenBank/DDBJ databases">
        <title>Active Sulfur Cycling in an Early Earth Analoge.</title>
        <authorList>
            <person name="Hahn C.R."/>
            <person name="Youssef N.H."/>
            <person name="Elshahed M."/>
        </authorList>
    </citation>
    <scope>NUCLEOTIDE SEQUENCE</scope>
    <source>
        <strain evidence="8">Zod_Metabat.1151</strain>
    </source>
</reference>
<dbReference type="NCBIfam" id="NF006248">
    <property type="entry name" value="PRK08386.1"/>
    <property type="match status" value="1"/>
</dbReference>
<evidence type="ECO:0000259" key="7">
    <source>
        <dbReference type="Pfam" id="PF04039"/>
    </source>
</evidence>
<feature type="transmembrane region" description="Helical" evidence="6">
    <location>
        <begin position="38"/>
        <end position="60"/>
    </location>
</feature>
<organism evidence="8 9">
    <name type="scientific">Candidatus Iainarchaeum sp</name>
    <dbReference type="NCBI Taxonomy" id="3101447"/>
    <lineage>
        <taxon>Archaea</taxon>
        <taxon>Candidatus Iainarchaeota</taxon>
        <taxon>Candidatus Iainarchaeia</taxon>
        <taxon>Candidatus Iainarchaeales</taxon>
        <taxon>Candidatus Iainarchaeaceae</taxon>
        <taxon>Candidatus Iainarchaeum</taxon>
    </lineage>
</organism>
<keyword evidence="2" id="KW-1003">Cell membrane</keyword>
<evidence type="ECO:0000256" key="4">
    <source>
        <dbReference type="ARBA" id="ARBA00022989"/>
    </source>
</evidence>
<dbReference type="PANTHER" id="PTHR33932:SF4">
    <property type="entry name" value="NA(+)_H(+) ANTIPORTER SUBUNIT B"/>
    <property type="match status" value="1"/>
</dbReference>
<feature type="transmembrane region" description="Helical" evidence="6">
    <location>
        <begin position="81"/>
        <end position="103"/>
    </location>
</feature>
<evidence type="ECO:0000256" key="2">
    <source>
        <dbReference type="ARBA" id="ARBA00022475"/>
    </source>
</evidence>
<keyword evidence="5 6" id="KW-0472">Membrane</keyword>
<sequence length="188" mass="19570">MDKPDTGLSPVVKTIAYIVAVPIATFGFYIALHGHLTPGGGFAGGAIVATITALFLVAFGRSIIKGLHAKAFSSLRTLKNIGITAFGLLVLASLSATFLHRFLTSSTWFFQASIPFGANPGELGTAGAIPIMNIFVGLEVTMGLSLAVILLLVIGEEKECLENSKARKGGQKKMSTLFTATAKGGKAE</sequence>
<gene>
    <name evidence="8" type="ORF">JW744_00980</name>
</gene>
<evidence type="ECO:0000256" key="6">
    <source>
        <dbReference type="SAM" id="Phobius"/>
    </source>
</evidence>
<accession>A0A939C4A9</accession>
<dbReference type="InterPro" id="IPR007182">
    <property type="entry name" value="MnhB"/>
</dbReference>
<feature type="domain" description="Na+/H+ antiporter MnhB subunit-related protein" evidence="7">
    <location>
        <begin position="11"/>
        <end position="145"/>
    </location>
</feature>
<protein>
    <submittedName>
        <fullName evidence="8">Sodium:proton antiporter</fullName>
    </submittedName>
</protein>
<feature type="transmembrane region" description="Helical" evidence="6">
    <location>
        <begin position="123"/>
        <end position="154"/>
    </location>
</feature>
<dbReference type="PANTHER" id="PTHR33932">
    <property type="entry name" value="NA(+)/H(+) ANTIPORTER SUBUNIT B"/>
    <property type="match status" value="1"/>
</dbReference>
<keyword evidence="4 6" id="KW-1133">Transmembrane helix</keyword>
<dbReference type="EMBL" id="JAFGDB010000015">
    <property type="protein sequence ID" value="MBN2067021.1"/>
    <property type="molecule type" value="Genomic_DNA"/>
</dbReference>
<name>A0A939C4A9_9ARCH</name>
<dbReference type="GO" id="GO:0005886">
    <property type="term" value="C:plasma membrane"/>
    <property type="evidence" value="ECO:0007669"/>
    <property type="project" value="UniProtKB-SubCell"/>
</dbReference>